<evidence type="ECO:0000256" key="5">
    <source>
        <dbReference type="ARBA" id="ARBA00022781"/>
    </source>
</evidence>
<evidence type="ECO:0000256" key="3">
    <source>
        <dbReference type="ARBA" id="ARBA00022547"/>
    </source>
</evidence>
<dbReference type="PANTHER" id="PTHR34264">
    <property type="entry name" value="ATP SYNTHASE SUBUNIT B, CHLOROPLASTIC"/>
    <property type="match status" value="1"/>
</dbReference>
<comment type="function">
    <text evidence="11">Component of the F(0) channel, it forms part of the peripheral stalk, linking F(1) to F(0).</text>
</comment>
<dbReference type="InterPro" id="IPR002146">
    <property type="entry name" value="ATP_synth_b/b'su_bac/chlpt"/>
</dbReference>
<dbReference type="PANTHER" id="PTHR34264:SF3">
    <property type="entry name" value="ATP SYNTHASE SUBUNIT B, CHLOROPLASTIC"/>
    <property type="match status" value="1"/>
</dbReference>
<comment type="miscellaneous">
    <text evidence="11">In plastids the F-type ATPase is also known as CF(1)CF(0).</text>
</comment>
<gene>
    <name evidence="11 14" type="primary">atpF</name>
</gene>
<feature type="transmembrane region" description="Helical" evidence="11">
    <location>
        <begin position="30"/>
        <end position="48"/>
    </location>
</feature>
<evidence type="ECO:0000256" key="12">
    <source>
        <dbReference type="RuleBase" id="RU003848"/>
    </source>
</evidence>
<comment type="subunit">
    <text evidence="11">F-type ATPases have 2 components, F(1) - the catalytic core - and F(0) - the membrane proton channel. F(1) has five subunits: alpha(3), beta(3), gamma(1), delta(1), epsilon(1). F(0) has four main subunits: a(1), b(1), b'(1) and c(10-14). The alpha and beta chains form an alternating ring which encloses part of the gamma chain. F(1) is attached to F(0) by a central stalk formed by the gamma and epsilon chains, while a peripheral stalk is formed by the delta, b and b' chains.</text>
</comment>
<proteinExistence type="inferred from homology"/>
<keyword evidence="13" id="KW-0175">Coiled coil</keyword>
<dbReference type="EMBL" id="LT174527">
    <property type="protein sequence ID" value="CZF96689.1"/>
    <property type="molecule type" value="Genomic_DNA"/>
</dbReference>
<evidence type="ECO:0000256" key="11">
    <source>
        <dbReference type="HAMAP-Rule" id="MF_01398"/>
    </source>
</evidence>
<comment type="similarity">
    <text evidence="11 12">Belongs to the ATPase B chain family.</text>
</comment>
<dbReference type="HAMAP" id="MF_01398">
    <property type="entry name" value="ATP_synth_b_bprime"/>
    <property type="match status" value="1"/>
</dbReference>
<dbReference type="GO" id="GO:0045259">
    <property type="term" value="C:proton-transporting ATP synthase complex"/>
    <property type="evidence" value="ECO:0007669"/>
    <property type="project" value="UniProtKB-KW"/>
</dbReference>
<protein>
    <recommendedName>
        <fullName evidence="11">ATP synthase subunit b, chloroplastic</fullName>
    </recommendedName>
    <alternativeName>
        <fullName evidence="11">ATP synthase F(0) sector subunit b</fullName>
    </alternativeName>
    <alternativeName>
        <fullName evidence="11">ATPase subunit I</fullName>
    </alternativeName>
</protein>
<keyword evidence="9 11" id="KW-0066">ATP synthesis</keyword>
<keyword evidence="5 11" id="KW-0375">Hydrogen ion transport</keyword>
<keyword evidence="4 11" id="KW-0812">Transmembrane</keyword>
<keyword evidence="6 11" id="KW-1133">Transmembrane helix</keyword>
<dbReference type="Pfam" id="PF00430">
    <property type="entry name" value="ATP-synt_B"/>
    <property type="match status" value="1"/>
</dbReference>
<sequence length="180" mass="21141">MNQNNNVYELLNNSLGQTFSLNTNIIETNLINLVIVLGVVIYFGSQFLDSLLSARKNSILQSLEEIETRFKQTNELFEKVCQDRDRTKQKAKEINEQALNTIEQVKTQLNQQYNRDILKLEQTKQLTIEFEKEKVLTQIRQQISQLAFKKANQKLQTQLINPESQRKLIDKKIRMLNTLR</sequence>
<evidence type="ECO:0000313" key="14">
    <source>
        <dbReference type="EMBL" id="CZF96689.1"/>
    </source>
</evidence>
<reference evidence="14" key="1">
    <citation type="journal article" date="2016" name="Sci. Rep.">
        <title>Chloroplast phylogenomics reveal the deepest branching clade of the Chlorophyta, Palmophyllophyceae class. nov.</title>
        <authorList>
            <person name="Leliaert F."/>
            <person name="Tronholm A."/>
            <person name="Lemieux C."/>
            <person name="Turmel M."/>
            <person name="DePriest M.S."/>
            <person name="Bhattacharya D."/>
            <person name="Karol K.G."/>
            <person name="Fredericq S."/>
            <person name="Zechman F.W."/>
            <person name="Lopez-Bautista J."/>
        </authorList>
    </citation>
    <scope>NUCLEOTIDE SEQUENCE</scope>
</reference>
<evidence type="ECO:0000256" key="13">
    <source>
        <dbReference type="SAM" id="Coils"/>
    </source>
</evidence>
<dbReference type="GO" id="GO:0046933">
    <property type="term" value="F:proton-transporting ATP synthase activity, rotational mechanism"/>
    <property type="evidence" value="ECO:0007669"/>
    <property type="project" value="UniProtKB-UniRule"/>
</dbReference>
<keyword evidence="11" id="KW-0793">Thylakoid</keyword>
<evidence type="ECO:0000256" key="9">
    <source>
        <dbReference type="ARBA" id="ARBA00023310"/>
    </source>
</evidence>
<evidence type="ECO:0000256" key="8">
    <source>
        <dbReference type="ARBA" id="ARBA00023136"/>
    </source>
</evidence>
<organism evidence="14">
    <name type="scientific">Verdigellas peltata</name>
    <dbReference type="NCBI Taxonomy" id="542676"/>
    <lineage>
        <taxon>Eukaryota</taxon>
        <taxon>Viridiplantae</taxon>
        <taxon>Prasinodermophyta</taxon>
        <taxon>Palmophyllophyceae</taxon>
        <taxon>Palmophyllales</taxon>
        <taxon>Palmophyllaceae</taxon>
        <taxon>Verdigellas</taxon>
    </lineage>
</organism>
<keyword evidence="14" id="KW-0150">Chloroplast</keyword>
<keyword evidence="7 11" id="KW-0406">Ion transport</keyword>
<dbReference type="AlphaFoldDB" id="A0A161KB33"/>
<name>A0A161KB33_9VIRI</name>
<evidence type="ECO:0000256" key="2">
    <source>
        <dbReference type="ARBA" id="ARBA00022448"/>
    </source>
</evidence>
<comment type="subcellular location">
    <subcellularLocation>
        <location evidence="1">Membrane</location>
        <topology evidence="1">Single-pass membrane protein</topology>
    </subcellularLocation>
    <subcellularLocation>
        <location evidence="11">Plastid</location>
        <location evidence="11">Chloroplast thylakoid membrane</location>
        <topology evidence="11">Single-pass membrane protein</topology>
    </subcellularLocation>
</comment>
<evidence type="ECO:0000256" key="7">
    <source>
        <dbReference type="ARBA" id="ARBA00023065"/>
    </source>
</evidence>
<evidence type="ECO:0000256" key="4">
    <source>
        <dbReference type="ARBA" id="ARBA00022692"/>
    </source>
</evidence>
<feature type="coiled-coil region" evidence="13">
    <location>
        <begin position="84"/>
        <end position="115"/>
    </location>
</feature>
<evidence type="ECO:0000256" key="6">
    <source>
        <dbReference type="ARBA" id="ARBA00022989"/>
    </source>
</evidence>
<dbReference type="CDD" id="cd06503">
    <property type="entry name" value="ATP-synt_Fo_b"/>
    <property type="match status" value="1"/>
</dbReference>
<geneLocation type="chloroplast" evidence="14"/>
<comment type="function">
    <text evidence="10 11">F(1)F(0) ATP synthase produces ATP from ADP in the presence of a proton or sodium gradient. F-type ATPases consist of two structural domains, F(1) containing the extramembraneous catalytic core and F(0) containing the membrane proton channel, linked together by a central stalk and a peripheral stalk. During catalysis, ATP synthesis in the catalytic domain of F(1) is coupled via a rotary mechanism of the central stalk subunits to proton translocation.</text>
</comment>
<keyword evidence="3 11" id="KW-0138">CF(0)</keyword>
<dbReference type="GO" id="GO:0009535">
    <property type="term" value="C:chloroplast thylakoid membrane"/>
    <property type="evidence" value="ECO:0007669"/>
    <property type="project" value="UniProtKB-SubCell"/>
</dbReference>
<dbReference type="GeneID" id="27911545"/>
<keyword evidence="14" id="KW-0934">Plastid</keyword>
<evidence type="ECO:0000256" key="10">
    <source>
        <dbReference type="ARBA" id="ARBA00025198"/>
    </source>
</evidence>
<keyword evidence="2 11" id="KW-0813">Transport</keyword>
<dbReference type="RefSeq" id="YP_009254436.1">
    <property type="nucleotide sequence ID" value="NC_030220.1"/>
</dbReference>
<accession>A0A161KB33</accession>
<evidence type="ECO:0000256" key="1">
    <source>
        <dbReference type="ARBA" id="ARBA00004167"/>
    </source>
</evidence>
<keyword evidence="8 11" id="KW-0472">Membrane</keyword>